<name>A0ABW1BUK4_9ACTN</name>
<protein>
    <submittedName>
        <fullName evidence="2">Uncharacterized protein</fullName>
    </submittedName>
</protein>
<organism evidence="2 3">
    <name type="scientific">Nonomuraea harbinensis</name>
    <dbReference type="NCBI Taxonomy" id="1286938"/>
    <lineage>
        <taxon>Bacteria</taxon>
        <taxon>Bacillati</taxon>
        <taxon>Actinomycetota</taxon>
        <taxon>Actinomycetes</taxon>
        <taxon>Streptosporangiales</taxon>
        <taxon>Streptosporangiaceae</taxon>
        <taxon>Nonomuraea</taxon>
    </lineage>
</organism>
<keyword evidence="1" id="KW-0472">Membrane</keyword>
<feature type="transmembrane region" description="Helical" evidence="1">
    <location>
        <begin position="119"/>
        <end position="138"/>
    </location>
</feature>
<dbReference type="RefSeq" id="WP_219549392.1">
    <property type="nucleotide sequence ID" value="NZ_JAHKRN010000047.1"/>
</dbReference>
<keyword evidence="1" id="KW-0812">Transmembrane</keyword>
<evidence type="ECO:0000313" key="2">
    <source>
        <dbReference type="EMBL" id="MFC5816957.1"/>
    </source>
</evidence>
<accession>A0ABW1BUK4</accession>
<evidence type="ECO:0000313" key="3">
    <source>
        <dbReference type="Proteomes" id="UP001596096"/>
    </source>
</evidence>
<keyword evidence="1" id="KW-1133">Transmembrane helix</keyword>
<comment type="caution">
    <text evidence="2">The sequence shown here is derived from an EMBL/GenBank/DDBJ whole genome shotgun (WGS) entry which is preliminary data.</text>
</comment>
<feature type="transmembrane region" description="Helical" evidence="1">
    <location>
        <begin position="54"/>
        <end position="72"/>
    </location>
</feature>
<sequence length="157" mass="16879">MNQHDAQASLDDIHRLQDRTREQIVRQSFALPRVVISALGLFTAFAAIDLPRPWNFVGLALGWAVYAGVGIVHEHRASVRRKPTPPEVLFHGGLLACIMVAFIVGRIASFALFDLPSQGLLSQAAAGATVAALAYVAATPVNRSLMKAIVQQDGRVA</sequence>
<keyword evidence="3" id="KW-1185">Reference proteome</keyword>
<feature type="transmembrane region" description="Helical" evidence="1">
    <location>
        <begin position="93"/>
        <end position="113"/>
    </location>
</feature>
<dbReference type="EMBL" id="JBHSNW010000008">
    <property type="protein sequence ID" value="MFC5816957.1"/>
    <property type="molecule type" value="Genomic_DNA"/>
</dbReference>
<feature type="transmembrane region" description="Helical" evidence="1">
    <location>
        <begin position="29"/>
        <end position="48"/>
    </location>
</feature>
<evidence type="ECO:0000256" key="1">
    <source>
        <dbReference type="SAM" id="Phobius"/>
    </source>
</evidence>
<dbReference type="Proteomes" id="UP001596096">
    <property type="component" value="Unassembled WGS sequence"/>
</dbReference>
<proteinExistence type="predicted"/>
<reference evidence="3" key="1">
    <citation type="journal article" date="2019" name="Int. J. Syst. Evol. Microbiol.">
        <title>The Global Catalogue of Microorganisms (GCM) 10K type strain sequencing project: providing services to taxonomists for standard genome sequencing and annotation.</title>
        <authorList>
            <consortium name="The Broad Institute Genomics Platform"/>
            <consortium name="The Broad Institute Genome Sequencing Center for Infectious Disease"/>
            <person name="Wu L."/>
            <person name="Ma J."/>
        </authorList>
    </citation>
    <scope>NUCLEOTIDE SEQUENCE [LARGE SCALE GENOMIC DNA]</scope>
    <source>
        <strain evidence="3">CGMCC 4.7106</strain>
    </source>
</reference>
<gene>
    <name evidence="2" type="ORF">ACFPUY_17820</name>
</gene>